<evidence type="ECO:0000313" key="2">
    <source>
        <dbReference type="Proteomes" id="UP000178240"/>
    </source>
</evidence>
<gene>
    <name evidence="1" type="ORF">A2744_00965</name>
</gene>
<organism evidence="1 2">
    <name type="scientific">Candidatus Buchananbacteria bacterium RIFCSPHIGHO2_01_FULL_44_11</name>
    <dbReference type="NCBI Taxonomy" id="1797535"/>
    <lineage>
        <taxon>Bacteria</taxon>
        <taxon>Candidatus Buchananiibacteriota</taxon>
    </lineage>
</organism>
<proteinExistence type="predicted"/>
<dbReference type="Proteomes" id="UP000178240">
    <property type="component" value="Unassembled WGS sequence"/>
</dbReference>
<sequence>MLVNLMQLPDEQLRLLGPILESLPKLLRAKQMAGGGDSETPGWEIDQIASIIGMLGSDEMPIRAMYSLEQRHSLLRQAVRGNIPEPFDKSWLVSGALALAGRARQGGRFEYDLPFSAMDWAKRLGRPIMNQAVRDLQEKHPDLTLVAFNSEVQLAKAYLHQQFFGSTSGLRAYASEGIKALLRAACKKSPFQDIYALCPLPSWQAGDEEESLLMQDLNWAEQQAEMQRLQRWLKDGITVRAASLAELMFLDLSARLITDGESPMGIWSFRCDHPAGGDKSLEYGHVGEYGAEIEVGKKSDNERIMPLFIIKAEPAKK</sequence>
<evidence type="ECO:0000313" key="1">
    <source>
        <dbReference type="EMBL" id="OGY46716.1"/>
    </source>
</evidence>
<reference evidence="1 2" key="1">
    <citation type="journal article" date="2016" name="Nat. Commun.">
        <title>Thousands of microbial genomes shed light on interconnected biogeochemical processes in an aquifer system.</title>
        <authorList>
            <person name="Anantharaman K."/>
            <person name="Brown C.T."/>
            <person name="Hug L.A."/>
            <person name="Sharon I."/>
            <person name="Castelle C.J."/>
            <person name="Probst A.J."/>
            <person name="Thomas B.C."/>
            <person name="Singh A."/>
            <person name="Wilkins M.J."/>
            <person name="Karaoz U."/>
            <person name="Brodie E.L."/>
            <person name="Williams K.H."/>
            <person name="Hubbard S.S."/>
            <person name="Banfield J.F."/>
        </authorList>
    </citation>
    <scope>NUCLEOTIDE SEQUENCE [LARGE SCALE GENOMIC DNA]</scope>
</reference>
<protein>
    <submittedName>
        <fullName evidence="1">Uncharacterized protein</fullName>
    </submittedName>
</protein>
<name>A0A1G1Y4F7_9BACT</name>
<dbReference type="AlphaFoldDB" id="A0A1G1Y4F7"/>
<accession>A0A1G1Y4F7</accession>
<dbReference type="EMBL" id="MHIE01000001">
    <property type="protein sequence ID" value="OGY46716.1"/>
    <property type="molecule type" value="Genomic_DNA"/>
</dbReference>
<comment type="caution">
    <text evidence="1">The sequence shown here is derived from an EMBL/GenBank/DDBJ whole genome shotgun (WGS) entry which is preliminary data.</text>
</comment>